<dbReference type="Pfam" id="PF01155">
    <property type="entry name" value="HypA"/>
    <property type="match status" value="1"/>
</dbReference>
<accession>A0A164ACE3</accession>
<keyword evidence="7" id="KW-1185">Reference proteome</keyword>
<evidence type="ECO:0000313" key="6">
    <source>
        <dbReference type="EMBL" id="KZN96689.1"/>
    </source>
</evidence>
<evidence type="ECO:0000256" key="1">
    <source>
        <dbReference type="ARBA" id="ARBA00010748"/>
    </source>
</evidence>
<dbReference type="Proteomes" id="UP000076476">
    <property type="component" value="Unassembled WGS sequence"/>
</dbReference>
<dbReference type="GO" id="GO:0051604">
    <property type="term" value="P:protein maturation"/>
    <property type="evidence" value="ECO:0007669"/>
    <property type="project" value="InterPro"/>
</dbReference>
<keyword evidence="3 5" id="KW-0479">Metal-binding</keyword>
<comment type="function">
    <text evidence="5">Involved in the maturation of [NiFe] hydrogenases. Required for nickel insertion into the metal center of the hydrogenase.</text>
</comment>
<feature type="binding site" evidence="5">
    <location>
        <position position="2"/>
    </location>
    <ligand>
        <name>Ni(2+)</name>
        <dbReference type="ChEBI" id="CHEBI:49786"/>
    </ligand>
</feature>
<feature type="binding site" evidence="5">
    <location>
        <position position="73"/>
    </location>
    <ligand>
        <name>Zn(2+)</name>
        <dbReference type="ChEBI" id="CHEBI:29105"/>
    </ligand>
</feature>
<organism evidence="6 7">
    <name type="scientific">Aeribacillus pallidus</name>
    <dbReference type="NCBI Taxonomy" id="33936"/>
    <lineage>
        <taxon>Bacteria</taxon>
        <taxon>Bacillati</taxon>
        <taxon>Bacillota</taxon>
        <taxon>Bacilli</taxon>
        <taxon>Bacillales</taxon>
        <taxon>Bacillaceae</taxon>
        <taxon>Aeribacillus</taxon>
    </lineage>
</organism>
<feature type="binding site" evidence="5">
    <location>
        <position position="90"/>
    </location>
    <ligand>
        <name>Zn(2+)</name>
        <dbReference type="ChEBI" id="CHEBI:29105"/>
    </ligand>
</feature>
<dbReference type="GO" id="GO:0008270">
    <property type="term" value="F:zinc ion binding"/>
    <property type="evidence" value="ECO:0007669"/>
    <property type="project" value="UniProtKB-UniRule"/>
</dbReference>
<evidence type="ECO:0000256" key="2">
    <source>
        <dbReference type="ARBA" id="ARBA00022596"/>
    </source>
</evidence>
<dbReference type="STRING" id="33936.AZI98_07220"/>
<dbReference type="PIRSF" id="PIRSF004761">
    <property type="entry name" value="Hydrgn_mat_HypA"/>
    <property type="match status" value="1"/>
</dbReference>
<proteinExistence type="inferred from homology"/>
<dbReference type="PANTHER" id="PTHR34535">
    <property type="entry name" value="HYDROGENASE MATURATION FACTOR HYPA"/>
    <property type="match status" value="1"/>
</dbReference>
<name>A0A165Y3G0_9BACI</name>
<comment type="caution">
    <text evidence="6">The sequence shown here is derived from an EMBL/GenBank/DDBJ whole genome shotgun (WGS) entry which is preliminary data.</text>
</comment>
<dbReference type="AlphaFoldDB" id="A0A165Y3G0"/>
<dbReference type="OrthoDB" id="9800361at2"/>
<dbReference type="PROSITE" id="PS01249">
    <property type="entry name" value="HYPA"/>
    <property type="match status" value="1"/>
</dbReference>
<sequence length="118" mass="12660">MHELSIAQSLVELAAEAAENSGIKKVKALFLKLGVLSGVVKEALEFSFDVVVQGTSLEGAKLIIEDVPVTIFCPNCQEERILPEPLPMRCPTCGTKTGQVLAGREMELYALEGGEENA</sequence>
<dbReference type="NCBIfam" id="TIGR00100">
    <property type="entry name" value="hypA"/>
    <property type="match status" value="1"/>
</dbReference>
<evidence type="ECO:0000256" key="3">
    <source>
        <dbReference type="ARBA" id="ARBA00022723"/>
    </source>
</evidence>
<protein>
    <recommendedName>
        <fullName evidence="5">Hydrogenase maturation factor HypA</fullName>
    </recommendedName>
</protein>
<comment type="similarity">
    <text evidence="1 5">Belongs to the HypA/HybF family.</text>
</comment>
<accession>A0A165Y3G0</accession>
<dbReference type="RefSeq" id="WP_063387609.1">
    <property type="nucleotide sequence ID" value="NZ_LVHY01000082.1"/>
</dbReference>
<dbReference type="EMBL" id="LWBR01000016">
    <property type="protein sequence ID" value="KZN96689.1"/>
    <property type="molecule type" value="Genomic_DNA"/>
</dbReference>
<dbReference type="InterPro" id="IPR000688">
    <property type="entry name" value="HypA/HybF"/>
</dbReference>
<reference evidence="6 7" key="1">
    <citation type="submission" date="2016-04" db="EMBL/GenBank/DDBJ databases">
        <title>Draft genome sequence of Aeribacillus pallidus 8m3 from petroleum reservoir.</title>
        <authorList>
            <person name="Poltaraus A.B."/>
            <person name="Nazina T.N."/>
            <person name="Tourova T.P."/>
            <person name="Malakho S.M."/>
            <person name="Korshunova A.V."/>
            <person name="Sokolova D.S."/>
        </authorList>
    </citation>
    <scope>NUCLEOTIDE SEQUENCE [LARGE SCALE GENOMIC DNA]</scope>
    <source>
        <strain evidence="6 7">8m3</strain>
    </source>
</reference>
<feature type="binding site" evidence="5">
    <location>
        <position position="93"/>
    </location>
    <ligand>
        <name>Zn(2+)</name>
        <dbReference type="ChEBI" id="CHEBI:29105"/>
    </ligand>
</feature>
<evidence type="ECO:0000256" key="4">
    <source>
        <dbReference type="ARBA" id="ARBA00022833"/>
    </source>
</evidence>
<evidence type="ECO:0000313" key="7">
    <source>
        <dbReference type="Proteomes" id="UP000076476"/>
    </source>
</evidence>
<feature type="binding site" evidence="5">
    <location>
        <position position="76"/>
    </location>
    <ligand>
        <name>Zn(2+)</name>
        <dbReference type="ChEBI" id="CHEBI:29105"/>
    </ligand>
</feature>
<keyword evidence="2 5" id="KW-0533">Nickel</keyword>
<dbReference type="InterPro" id="IPR020538">
    <property type="entry name" value="Hydgase_Ni_incorp_HypA/HybF_CS"/>
</dbReference>
<evidence type="ECO:0000256" key="5">
    <source>
        <dbReference type="HAMAP-Rule" id="MF_00213"/>
    </source>
</evidence>
<dbReference type="Gene3D" id="3.30.2320.80">
    <property type="match status" value="1"/>
</dbReference>
<gene>
    <name evidence="5" type="primary">hypA</name>
    <name evidence="6" type="ORF">AZI98_07220</name>
</gene>
<dbReference type="GO" id="GO:0016151">
    <property type="term" value="F:nickel cation binding"/>
    <property type="evidence" value="ECO:0007669"/>
    <property type="project" value="UniProtKB-UniRule"/>
</dbReference>
<dbReference type="PANTHER" id="PTHR34535:SF3">
    <property type="entry name" value="HYDROGENASE MATURATION FACTOR HYPA"/>
    <property type="match status" value="1"/>
</dbReference>
<keyword evidence="4 5" id="KW-0862">Zinc</keyword>
<dbReference type="HAMAP" id="MF_00213">
    <property type="entry name" value="HypA_HybF"/>
    <property type="match status" value="1"/>
</dbReference>